<protein>
    <recommendedName>
        <fullName evidence="6">C3H1-type domain-containing protein</fullName>
    </recommendedName>
</protein>
<evidence type="ECO:0000313" key="7">
    <source>
        <dbReference type="EMBL" id="GJJ11201.1"/>
    </source>
</evidence>
<dbReference type="EMBL" id="BPWL01000006">
    <property type="protein sequence ID" value="GJJ11201.1"/>
    <property type="molecule type" value="Genomic_DNA"/>
</dbReference>
<feature type="compositionally biased region" description="Low complexity" evidence="5">
    <location>
        <begin position="132"/>
        <end position="144"/>
    </location>
</feature>
<feature type="region of interest" description="Disordered" evidence="5">
    <location>
        <begin position="468"/>
        <end position="489"/>
    </location>
</feature>
<evidence type="ECO:0000256" key="3">
    <source>
        <dbReference type="ARBA" id="ARBA00022833"/>
    </source>
</evidence>
<gene>
    <name evidence="7" type="ORF">Clacol_005433</name>
</gene>
<dbReference type="InterPro" id="IPR013899">
    <property type="entry name" value="DUF1771"/>
</dbReference>
<sequence length="872" mass="95480">MSVAIQGPAVFSETDQSTSSAVISLTKYPHTRAVLNAIAASTKPHEKDSLNVDQELEDSRITPALVSRVVTLLQEEKEDELKMYVKEAFQISDSMKDDALLDQNLLELMHKHRDDVSGVPFLFLTPIKRPTSRPSSRASSHSYRLAPIRPDTPVSSPSSPLAISFRRPHTPVASPLAGGTAIPVNILTQPSSASSSPMSSPHLLNAKAVEFRPVTRPLSASGSNSSSLGLAPRTDTPSPDLWAHNSSRVTSNLAIAAPLLPEASYLPTPPRALTPSNLHRSSNIDEDYEAEFDPFSTKPRPTAPPFVPSGLSDPELPWSTSSNSTSSQSNSLETSSLIRPSDADNLNGYDYPPNFQPKDFDFDTRDDYFGSQEYEDQAELLTDGMTPFDVLTSVFGQSLSPEQLNEALEVNGYEFESAMAWLVDKALPQSSQSYSPLPSPRPQHLGGRITVIPRDSAYMVRGGRGFSPGGRISPRYGSRPIQGPNRNPQLSHDLERAMCRFWLRGNCAKQENCEFLHHLPRDVDVSALTTAMSGSHFQSDSRESTPPPDEFPTLGQHDMGRGRRGTYPQKGYDPGRTRFASAVKMQPTSSQLGRRPEFQRMSNSNNSPLFANMNGIPVPRPSPRFKLRPPTLLPTLLTGDSVNKLYMSYRHRAFQLGSARNACLSRAADAWRRGDGAAVKRFSREGHELNAKMGGEAAEAANRLVKERVRLAAEAVRGRDASWSDDPRDRTDRGKVVAGGLGVILGVASKEATLDKTTSRLSPDERTETLLDLHGLHANEAVDVLEKFLISLEKEGFCGLGEFLIGWPEVQGLKCLSAFVVVGEEKHTGTQDPGRGASRNRLASGVRAWLHDWGYPWNEKDGIIVVDPLTHG</sequence>
<organism evidence="7 8">
    <name type="scientific">Clathrus columnatus</name>
    <dbReference type="NCBI Taxonomy" id="1419009"/>
    <lineage>
        <taxon>Eukaryota</taxon>
        <taxon>Fungi</taxon>
        <taxon>Dikarya</taxon>
        <taxon>Basidiomycota</taxon>
        <taxon>Agaricomycotina</taxon>
        <taxon>Agaricomycetes</taxon>
        <taxon>Phallomycetidae</taxon>
        <taxon>Phallales</taxon>
        <taxon>Clathraceae</taxon>
        <taxon>Clathrus</taxon>
    </lineage>
</organism>
<keyword evidence="2 4" id="KW-0863">Zinc-finger</keyword>
<dbReference type="SUPFAM" id="SSF90229">
    <property type="entry name" value="CCCH zinc finger"/>
    <property type="match status" value="1"/>
</dbReference>
<dbReference type="PANTHER" id="PTHR46651">
    <property type="entry name" value="POLYADENYLATE-BINDING PROTEIN-INTERACTING PROTEIN 7"/>
    <property type="match status" value="1"/>
</dbReference>
<proteinExistence type="predicted"/>
<dbReference type="Gene3D" id="3.30.1370.110">
    <property type="match status" value="1"/>
</dbReference>
<name>A0AAV5ADZ9_9AGAM</name>
<feature type="compositionally biased region" description="Low complexity" evidence="5">
    <location>
        <begin position="218"/>
        <end position="231"/>
    </location>
</feature>
<evidence type="ECO:0000256" key="1">
    <source>
        <dbReference type="ARBA" id="ARBA00022723"/>
    </source>
</evidence>
<dbReference type="InterPro" id="IPR000571">
    <property type="entry name" value="Znf_CCCH"/>
</dbReference>
<keyword evidence="3 4" id="KW-0862">Zinc</keyword>
<keyword evidence="1 4" id="KW-0479">Metal-binding</keyword>
<comment type="caution">
    <text evidence="7">The sequence shown here is derived from an EMBL/GenBank/DDBJ whole genome shotgun (WGS) entry which is preliminary data.</text>
</comment>
<dbReference type="PROSITE" id="PS50103">
    <property type="entry name" value="ZF_C3H1"/>
    <property type="match status" value="1"/>
</dbReference>
<dbReference type="PANTHER" id="PTHR46651:SF1">
    <property type="entry name" value="SMALL MUTS RELATED FAMILY PROTEIN"/>
    <property type="match status" value="1"/>
</dbReference>
<evidence type="ECO:0000259" key="6">
    <source>
        <dbReference type="PROSITE" id="PS50103"/>
    </source>
</evidence>
<dbReference type="InterPro" id="IPR036855">
    <property type="entry name" value="Znf_CCCH_sf"/>
</dbReference>
<evidence type="ECO:0000256" key="2">
    <source>
        <dbReference type="ARBA" id="ARBA00022771"/>
    </source>
</evidence>
<dbReference type="Pfam" id="PF08590">
    <property type="entry name" value="DUF1771"/>
    <property type="match status" value="1"/>
</dbReference>
<reference evidence="7" key="1">
    <citation type="submission" date="2021-10" db="EMBL/GenBank/DDBJ databases">
        <title>De novo Genome Assembly of Clathrus columnatus (Basidiomycota, Fungi) Using Illumina and Nanopore Sequence Data.</title>
        <authorList>
            <person name="Ogiso-Tanaka E."/>
            <person name="Itagaki H."/>
            <person name="Hosoya T."/>
            <person name="Hosaka K."/>
        </authorList>
    </citation>
    <scope>NUCLEOTIDE SEQUENCE</scope>
    <source>
        <strain evidence="7">MO-923</strain>
    </source>
</reference>
<feature type="zinc finger region" description="C3H1-type" evidence="4">
    <location>
        <begin position="493"/>
        <end position="520"/>
    </location>
</feature>
<dbReference type="InterPro" id="IPR036063">
    <property type="entry name" value="Smr_dom_sf"/>
</dbReference>
<dbReference type="AlphaFoldDB" id="A0AAV5ADZ9"/>
<feature type="region of interest" description="Disordered" evidence="5">
    <location>
        <begin position="130"/>
        <end position="161"/>
    </location>
</feature>
<keyword evidence="8" id="KW-1185">Reference proteome</keyword>
<dbReference type="SMART" id="SM01162">
    <property type="entry name" value="DUF1771"/>
    <property type="match status" value="1"/>
</dbReference>
<feature type="region of interest" description="Disordered" evidence="5">
    <location>
        <begin position="534"/>
        <end position="575"/>
    </location>
</feature>
<feature type="domain" description="C3H1-type" evidence="6">
    <location>
        <begin position="493"/>
        <end position="520"/>
    </location>
</feature>
<feature type="region of interest" description="Disordered" evidence="5">
    <location>
        <begin position="217"/>
        <end position="244"/>
    </location>
</feature>
<dbReference type="Gene3D" id="4.10.1000.10">
    <property type="entry name" value="Zinc finger, CCCH-type"/>
    <property type="match status" value="1"/>
</dbReference>
<dbReference type="GO" id="GO:0008270">
    <property type="term" value="F:zinc ion binding"/>
    <property type="evidence" value="ECO:0007669"/>
    <property type="project" value="UniProtKB-KW"/>
</dbReference>
<dbReference type="SMART" id="SM00356">
    <property type="entry name" value="ZnF_C3H1"/>
    <property type="match status" value="1"/>
</dbReference>
<feature type="region of interest" description="Disordered" evidence="5">
    <location>
        <begin position="292"/>
        <end position="357"/>
    </location>
</feature>
<evidence type="ECO:0000256" key="5">
    <source>
        <dbReference type="SAM" id="MobiDB-lite"/>
    </source>
</evidence>
<dbReference type="Proteomes" id="UP001050691">
    <property type="component" value="Unassembled WGS sequence"/>
</dbReference>
<dbReference type="InterPro" id="IPR053242">
    <property type="entry name" value="PAM2-like_domain"/>
</dbReference>
<feature type="compositionally biased region" description="Low complexity" evidence="5">
    <location>
        <begin position="319"/>
        <end position="337"/>
    </location>
</feature>
<accession>A0AAV5ADZ9</accession>
<evidence type="ECO:0000256" key="4">
    <source>
        <dbReference type="PROSITE-ProRule" id="PRU00723"/>
    </source>
</evidence>
<evidence type="ECO:0000313" key="8">
    <source>
        <dbReference type="Proteomes" id="UP001050691"/>
    </source>
</evidence>
<dbReference type="SUPFAM" id="SSF160443">
    <property type="entry name" value="SMR domain-like"/>
    <property type="match status" value="1"/>
</dbReference>